<keyword evidence="7 13" id="KW-0479">Metal-binding</keyword>
<dbReference type="CDD" id="cd13849">
    <property type="entry name" value="CuRO_1_LCC_plant"/>
    <property type="match status" value="1"/>
</dbReference>
<evidence type="ECO:0000256" key="12">
    <source>
        <dbReference type="ARBA" id="ARBA00023185"/>
    </source>
</evidence>
<dbReference type="GO" id="GO:0052716">
    <property type="term" value="F:hydroquinone:oxygen oxidoreductase activity"/>
    <property type="evidence" value="ECO:0007669"/>
    <property type="project" value="UniProtKB-EC"/>
</dbReference>
<evidence type="ECO:0000256" key="7">
    <source>
        <dbReference type="ARBA" id="ARBA00022723"/>
    </source>
</evidence>
<dbReference type="CDD" id="cd13897">
    <property type="entry name" value="CuRO_3_LCC_plant"/>
    <property type="match status" value="1"/>
</dbReference>
<evidence type="ECO:0000313" key="18">
    <source>
        <dbReference type="Proteomes" id="UP000325577"/>
    </source>
</evidence>
<protein>
    <recommendedName>
        <fullName evidence="4 13">Laccase</fullName>
        <ecNumber evidence="4 13">1.10.3.2</ecNumber>
    </recommendedName>
    <alternativeName>
        <fullName evidence="13">Benzenediol:oxygen oxidoreductase</fullName>
    </alternativeName>
    <alternativeName>
        <fullName evidence="13">Diphenol oxidase</fullName>
    </alternativeName>
    <alternativeName>
        <fullName evidence="13">Urishiol oxidase</fullName>
    </alternativeName>
</protein>
<dbReference type="InterPro" id="IPR033138">
    <property type="entry name" value="Cu_oxidase_CS"/>
</dbReference>
<comment type="cofactor">
    <cofactor evidence="13">
        <name>Cu cation</name>
        <dbReference type="ChEBI" id="CHEBI:23378"/>
    </cofactor>
    <text evidence="13">Binds 4 Cu cations per monomer.</text>
</comment>
<evidence type="ECO:0000259" key="14">
    <source>
        <dbReference type="Pfam" id="PF00394"/>
    </source>
</evidence>
<dbReference type="InterPro" id="IPR001117">
    <property type="entry name" value="Cu-oxidase_2nd"/>
</dbReference>
<feature type="domain" description="Plastocyanin-like" evidence="14">
    <location>
        <begin position="137"/>
        <end position="288"/>
    </location>
</feature>
<evidence type="ECO:0000256" key="8">
    <source>
        <dbReference type="ARBA" id="ARBA00022737"/>
    </source>
</evidence>
<keyword evidence="12 13" id="KW-0439">Lignin degradation</keyword>
<feature type="domain" description="Plastocyanin-like" evidence="16">
    <location>
        <begin position="12"/>
        <end position="125"/>
    </location>
</feature>
<dbReference type="SUPFAM" id="SSF49503">
    <property type="entry name" value="Cupredoxins"/>
    <property type="match status" value="3"/>
</dbReference>
<reference evidence="17 18" key="1">
    <citation type="submission" date="2019-09" db="EMBL/GenBank/DDBJ databases">
        <title>A chromosome-level genome assembly of the Chinese tupelo Nyssa sinensis.</title>
        <authorList>
            <person name="Yang X."/>
            <person name="Kang M."/>
            <person name="Yang Y."/>
            <person name="Xiong H."/>
            <person name="Wang M."/>
            <person name="Zhang Z."/>
            <person name="Wang Z."/>
            <person name="Wu H."/>
            <person name="Ma T."/>
            <person name="Liu J."/>
            <person name="Xi Z."/>
        </authorList>
    </citation>
    <scope>NUCLEOTIDE SEQUENCE [LARGE SCALE GENOMIC DNA]</scope>
    <source>
        <strain evidence="17">J267</strain>
        <tissue evidence="17">Leaf</tissue>
    </source>
</reference>
<keyword evidence="5 13" id="KW-0052">Apoplast</keyword>
<evidence type="ECO:0000256" key="9">
    <source>
        <dbReference type="ARBA" id="ARBA00023002"/>
    </source>
</evidence>
<keyword evidence="18" id="KW-1185">Reference proteome</keyword>
<dbReference type="InterPro" id="IPR034289">
    <property type="entry name" value="CuRO_3_LCC"/>
</dbReference>
<sequence>MHVTALWICFQVEWKSVTRLCHSKPLLTVNGEFPGPNIAVHEGDNVEVKVTNRVARNTTIHWHGIRQLRTGWADGPAYITQCPIRGGQSYTYKFTVKEQRGTLWWHSHLAWQRASVYGAFIINPRMPYPFSASIQAEVPIIFGEWWIADVEAVENEMTLYGGGPNSSDAYTINGLPGPLYPCSNKDTFIQTVERSKTYMLRIINAALNDELFFSVANHTLTVVEIDAVYTKPFTTTAIMIAPGQTTNVLLTANQVPDSSSMFVMAARPYLTSVFPFDNSTTVGFLKYKDTSPKKSNPPLKPYTSPPYNLPLMEDTVFATQFSNKLRSLASAQYPCNVPKKIDKRVITTIGLNLQDCPVNQTCKGYAGKRFYASMNNQSFVRPSMSLLESHYRNLTTNKLSYNFPEKPPNAFDYTGVDPLTKNMNTEFGTKLLVVPYGTELEIVLQGTSFLNVENHPIHVHGHNFFIVGRGFGNFDVAKDPAHYNLVDPPERNTVAVQVGGWAAIRINADNPGVWFIHCHLEEHTSWGLATGLIVKSGSDPSQCLLPPPEDLPSC</sequence>
<evidence type="ECO:0000256" key="10">
    <source>
        <dbReference type="ARBA" id="ARBA00023008"/>
    </source>
</evidence>
<dbReference type="InterPro" id="IPR011707">
    <property type="entry name" value="Cu-oxidase-like_N"/>
</dbReference>
<evidence type="ECO:0000313" key="17">
    <source>
        <dbReference type="EMBL" id="KAA8541334.1"/>
    </source>
</evidence>
<evidence type="ECO:0000256" key="2">
    <source>
        <dbReference type="ARBA" id="ARBA00004271"/>
    </source>
</evidence>
<dbReference type="InterPro" id="IPR017761">
    <property type="entry name" value="Laccase"/>
</dbReference>
<accession>A0A5J5BF22</accession>
<evidence type="ECO:0000256" key="4">
    <source>
        <dbReference type="ARBA" id="ARBA00012297"/>
    </source>
</evidence>
<dbReference type="GO" id="GO:0048046">
    <property type="term" value="C:apoplast"/>
    <property type="evidence" value="ECO:0007669"/>
    <property type="project" value="UniProtKB-SubCell"/>
</dbReference>
<dbReference type="GO" id="GO:0005507">
    <property type="term" value="F:copper ion binding"/>
    <property type="evidence" value="ECO:0007669"/>
    <property type="project" value="InterPro"/>
</dbReference>
<dbReference type="NCBIfam" id="TIGR03389">
    <property type="entry name" value="laccase"/>
    <property type="match status" value="1"/>
</dbReference>
<comment type="subcellular location">
    <subcellularLocation>
        <location evidence="2 13">Secreted</location>
        <location evidence="2 13">Extracellular space</location>
        <location evidence="2 13">Apoplast</location>
    </subcellularLocation>
</comment>
<evidence type="ECO:0000256" key="3">
    <source>
        <dbReference type="ARBA" id="ARBA00010609"/>
    </source>
</evidence>
<dbReference type="InterPro" id="IPR034285">
    <property type="entry name" value="CuRO_2_LCC"/>
</dbReference>
<dbReference type="InterPro" id="IPR011706">
    <property type="entry name" value="Cu-oxidase_C"/>
</dbReference>
<dbReference type="Proteomes" id="UP000325577">
    <property type="component" value="Linkage Group LG13"/>
</dbReference>
<dbReference type="InterPro" id="IPR045087">
    <property type="entry name" value="Cu-oxidase_fam"/>
</dbReference>
<evidence type="ECO:0000256" key="5">
    <source>
        <dbReference type="ARBA" id="ARBA00022523"/>
    </source>
</evidence>
<dbReference type="PROSITE" id="PS00079">
    <property type="entry name" value="MULTICOPPER_OXIDASE1"/>
    <property type="match status" value="1"/>
</dbReference>
<dbReference type="OrthoDB" id="2121828at2759"/>
<dbReference type="AlphaFoldDB" id="A0A5J5BF22"/>
<dbReference type="CDD" id="cd13875">
    <property type="entry name" value="CuRO_2_LCC_plant"/>
    <property type="match status" value="1"/>
</dbReference>
<keyword evidence="8 13" id="KW-0677">Repeat</keyword>
<comment type="function">
    <text evidence="13">Lignin degradation and detoxification of lignin-derived products.</text>
</comment>
<dbReference type="PANTHER" id="PTHR11709">
    <property type="entry name" value="MULTI-COPPER OXIDASE"/>
    <property type="match status" value="1"/>
</dbReference>
<name>A0A5J5BF22_9ASTE</name>
<dbReference type="PROSITE" id="PS00080">
    <property type="entry name" value="MULTICOPPER_OXIDASE2"/>
    <property type="match status" value="1"/>
</dbReference>
<dbReference type="InterPro" id="IPR008972">
    <property type="entry name" value="Cupredoxin"/>
</dbReference>
<evidence type="ECO:0000256" key="6">
    <source>
        <dbReference type="ARBA" id="ARBA00022525"/>
    </source>
</evidence>
<keyword evidence="11" id="KW-0325">Glycoprotein</keyword>
<feature type="domain" description="Plastocyanin-like" evidence="15">
    <location>
        <begin position="403"/>
        <end position="536"/>
    </location>
</feature>
<evidence type="ECO:0000259" key="16">
    <source>
        <dbReference type="Pfam" id="PF07732"/>
    </source>
</evidence>
<dbReference type="InterPro" id="IPR002355">
    <property type="entry name" value="Cu_oxidase_Cu_BS"/>
</dbReference>
<dbReference type="EC" id="1.10.3.2" evidence="4 13"/>
<organism evidence="17 18">
    <name type="scientific">Nyssa sinensis</name>
    <dbReference type="NCBI Taxonomy" id="561372"/>
    <lineage>
        <taxon>Eukaryota</taxon>
        <taxon>Viridiplantae</taxon>
        <taxon>Streptophyta</taxon>
        <taxon>Embryophyta</taxon>
        <taxon>Tracheophyta</taxon>
        <taxon>Spermatophyta</taxon>
        <taxon>Magnoliopsida</taxon>
        <taxon>eudicotyledons</taxon>
        <taxon>Gunneridae</taxon>
        <taxon>Pentapetalae</taxon>
        <taxon>asterids</taxon>
        <taxon>Cornales</taxon>
        <taxon>Nyssaceae</taxon>
        <taxon>Nyssa</taxon>
    </lineage>
</organism>
<dbReference type="GO" id="GO:0046274">
    <property type="term" value="P:lignin catabolic process"/>
    <property type="evidence" value="ECO:0007669"/>
    <property type="project" value="UniProtKB-KW"/>
</dbReference>
<keyword evidence="6 13" id="KW-0964">Secreted</keyword>
<proteinExistence type="inferred from homology"/>
<dbReference type="Pfam" id="PF00394">
    <property type="entry name" value="Cu-oxidase"/>
    <property type="match status" value="1"/>
</dbReference>
<comment type="similarity">
    <text evidence="3 13">Belongs to the multicopper oxidase family.</text>
</comment>
<dbReference type="Pfam" id="PF07731">
    <property type="entry name" value="Cu-oxidase_2"/>
    <property type="match status" value="1"/>
</dbReference>
<evidence type="ECO:0000256" key="11">
    <source>
        <dbReference type="ARBA" id="ARBA00023180"/>
    </source>
</evidence>
<keyword evidence="9 13" id="KW-0560">Oxidoreductase</keyword>
<evidence type="ECO:0000259" key="15">
    <source>
        <dbReference type="Pfam" id="PF07731"/>
    </source>
</evidence>
<gene>
    <name evidence="17" type="ORF">F0562_025297</name>
</gene>
<dbReference type="EMBL" id="CM018036">
    <property type="protein sequence ID" value="KAA8541334.1"/>
    <property type="molecule type" value="Genomic_DNA"/>
</dbReference>
<dbReference type="FunFam" id="2.60.40.420:FF:000049">
    <property type="entry name" value="Laccase"/>
    <property type="match status" value="1"/>
</dbReference>
<comment type="catalytic activity">
    <reaction evidence="1 13">
        <text>4 hydroquinone + O2 = 4 benzosemiquinone + 2 H2O</text>
        <dbReference type="Rhea" id="RHEA:11276"/>
        <dbReference type="ChEBI" id="CHEBI:15377"/>
        <dbReference type="ChEBI" id="CHEBI:15379"/>
        <dbReference type="ChEBI" id="CHEBI:17594"/>
        <dbReference type="ChEBI" id="CHEBI:17977"/>
        <dbReference type="EC" id="1.10.3.2"/>
    </reaction>
</comment>
<dbReference type="PANTHER" id="PTHR11709:SF292">
    <property type="entry name" value="LACCASE-1"/>
    <property type="match status" value="1"/>
</dbReference>
<dbReference type="Pfam" id="PF07732">
    <property type="entry name" value="Cu-oxidase_3"/>
    <property type="match status" value="1"/>
</dbReference>
<keyword evidence="10 13" id="KW-0186">Copper</keyword>
<dbReference type="Gene3D" id="2.60.40.420">
    <property type="entry name" value="Cupredoxins - blue copper proteins"/>
    <property type="match status" value="3"/>
</dbReference>
<evidence type="ECO:0000256" key="13">
    <source>
        <dbReference type="RuleBase" id="RU361119"/>
    </source>
</evidence>
<evidence type="ECO:0000256" key="1">
    <source>
        <dbReference type="ARBA" id="ARBA00000349"/>
    </source>
</evidence>
<dbReference type="InterPro" id="IPR034288">
    <property type="entry name" value="CuRO_1_LCC"/>
</dbReference>